<gene>
    <name evidence="1" type="ORF">DPMN_015516</name>
</gene>
<keyword evidence="2" id="KW-1185">Reference proteome</keyword>
<reference evidence="1" key="2">
    <citation type="submission" date="2020-11" db="EMBL/GenBank/DDBJ databases">
        <authorList>
            <person name="McCartney M.A."/>
            <person name="Auch B."/>
            <person name="Kono T."/>
            <person name="Mallez S."/>
            <person name="Becker A."/>
            <person name="Gohl D.M."/>
            <person name="Silverstein K.A.T."/>
            <person name="Koren S."/>
            <person name="Bechman K.B."/>
            <person name="Herman A."/>
            <person name="Abrahante J.E."/>
            <person name="Garbe J."/>
        </authorList>
    </citation>
    <scope>NUCLEOTIDE SEQUENCE</scope>
    <source>
        <strain evidence="1">Duluth1</strain>
        <tissue evidence="1">Whole animal</tissue>
    </source>
</reference>
<accession>A0A9D4NBP7</accession>
<comment type="caution">
    <text evidence="1">The sequence shown here is derived from an EMBL/GenBank/DDBJ whole genome shotgun (WGS) entry which is preliminary data.</text>
</comment>
<evidence type="ECO:0000313" key="1">
    <source>
        <dbReference type="EMBL" id="KAH3891416.1"/>
    </source>
</evidence>
<sequence>MPFLQNDVPKLFPEGRKSMMFHQDSSSSHKSKQTLQFLRKEKVNFIDPEEWMTKSPDAASMDFGIWGILKRRLQKRNVNSATSICLKWISY</sequence>
<dbReference type="InterPro" id="IPR036397">
    <property type="entry name" value="RNaseH_sf"/>
</dbReference>
<evidence type="ECO:0000313" key="2">
    <source>
        <dbReference type="Proteomes" id="UP000828390"/>
    </source>
</evidence>
<dbReference type="AlphaFoldDB" id="A0A9D4NBP7"/>
<name>A0A9D4NBP7_DREPO</name>
<reference evidence="1" key="1">
    <citation type="journal article" date="2019" name="bioRxiv">
        <title>The Genome of the Zebra Mussel, Dreissena polymorpha: A Resource for Invasive Species Research.</title>
        <authorList>
            <person name="McCartney M.A."/>
            <person name="Auch B."/>
            <person name="Kono T."/>
            <person name="Mallez S."/>
            <person name="Zhang Y."/>
            <person name="Obille A."/>
            <person name="Becker A."/>
            <person name="Abrahante J.E."/>
            <person name="Garbe J."/>
            <person name="Badalamenti J.P."/>
            <person name="Herman A."/>
            <person name="Mangelson H."/>
            <person name="Liachko I."/>
            <person name="Sullivan S."/>
            <person name="Sone E.D."/>
            <person name="Koren S."/>
            <person name="Silverstein K.A.T."/>
            <person name="Beckman K.B."/>
            <person name="Gohl D.M."/>
        </authorList>
    </citation>
    <scope>NUCLEOTIDE SEQUENCE</scope>
    <source>
        <strain evidence="1">Duluth1</strain>
        <tissue evidence="1">Whole animal</tissue>
    </source>
</reference>
<dbReference type="EMBL" id="JAIWYP010000001">
    <property type="protein sequence ID" value="KAH3891416.1"/>
    <property type="molecule type" value="Genomic_DNA"/>
</dbReference>
<evidence type="ECO:0008006" key="3">
    <source>
        <dbReference type="Google" id="ProtNLM"/>
    </source>
</evidence>
<dbReference type="Proteomes" id="UP000828390">
    <property type="component" value="Unassembled WGS sequence"/>
</dbReference>
<proteinExistence type="predicted"/>
<organism evidence="1 2">
    <name type="scientific">Dreissena polymorpha</name>
    <name type="common">Zebra mussel</name>
    <name type="synonym">Mytilus polymorpha</name>
    <dbReference type="NCBI Taxonomy" id="45954"/>
    <lineage>
        <taxon>Eukaryota</taxon>
        <taxon>Metazoa</taxon>
        <taxon>Spiralia</taxon>
        <taxon>Lophotrochozoa</taxon>
        <taxon>Mollusca</taxon>
        <taxon>Bivalvia</taxon>
        <taxon>Autobranchia</taxon>
        <taxon>Heteroconchia</taxon>
        <taxon>Euheterodonta</taxon>
        <taxon>Imparidentia</taxon>
        <taxon>Neoheterodontei</taxon>
        <taxon>Myida</taxon>
        <taxon>Dreissenoidea</taxon>
        <taxon>Dreissenidae</taxon>
        <taxon>Dreissena</taxon>
    </lineage>
</organism>
<dbReference type="GO" id="GO:0003676">
    <property type="term" value="F:nucleic acid binding"/>
    <property type="evidence" value="ECO:0007669"/>
    <property type="project" value="InterPro"/>
</dbReference>
<protein>
    <recommendedName>
        <fullName evidence="3">Transposase</fullName>
    </recommendedName>
</protein>
<dbReference type="Gene3D" id="3.30.420.10">
    <property type="entry name" value="Ribonuclease H-like superfamily/Ribonuclease H"/>
    <property type="match status" value="1"/>
</dbReference>